<evidence type="ECO:0000256" key="1">
    <source>
        <dbReference type="ARBA" id="ARBA00004236"/>
    </source>
</evidence>
<evidence type="ECO:0000256" key="3">
    <source>
        <dbReference type="ARBA" id="ARBA00022692"/>
    </source>
</evidence>
<feature type="signal peptide" evidence="11">
    <location>
        <begin position="1"/>
        <end position="22"/>
    </location>
</feature>
<keyword evidence="5" id="KW-0677">Repeat</keyword>
<dbReference type="GO" id="GO:0005886">
    <property type="term" value="C:plasma membrane"/>
    <property type="evidence" value="ECO:0007669"/>
    <property type="project" value="UniProtKB-SubCell"/>
</dbReference>
<dbReference type="AlphaFoldDB" id="A0A212D5L4"/>
<dbReference type="SUPFAM" id="SSF49299">
    <property type="entry name" value="PKD domain"/>
    <property type="match status" value="3"/>
</dbReference>
<evidence type="ECO:0008006" key="16">
    <source>
        <dbReference type="Google" id="ProtNLM"/>
    </source>
</evidence>
<dbReference type="GO" id="GO:0007156">
    <property type="term" value="P:homophilic cell adhesion via plasma membrane adhesion molecules"/>
    <property type="evidence" value="ECO:0007669"/>
    <property type="project" value="InterPro"/>
</dbReference>
<keyword evidence="4 11" id="KW-0732">Signal</keyword>
<name>A0A212D5L4_CEREH</name>
<keyword evidence="2" id="KW-1003">Cell membrane</keyword>
<dbReference type="GO" id="GO:0001764">
    <property type="term" value="P:neuron migration"/>
    <property type="evidence" value="ECO:0007669"/>
    <property type="project" value="TreeGrafter"/>
</dbReference>
<dbReference type="InterPro" id="IPR013783">
    <property type="entry name" value="Ig-like_fold"/>
</dbReference>
<dbReference type="GO" id="GO:0005509">
    <property type="term" value="F:calcium ion binding"/>
    <property type="evidence" value="ECO:0007669"/>
    <property type="project" value="UniProtKB-UniRule"/>
</dbReference>
<evidence type="ECO:0000256" key="11">
    <source>
        <dbReference type="SAM" id="SignalP"/>
    </source>
</evidence>
<dbReference type="Proteomes" id="UP000242450">
    <property type="component" value="Chromosome 7"/>
</dbReference>
<dbReference type="Pfam" id="PF22352">
    <property type="entry name" value="K319L-like_PKD"/>
    <property type="match status" value="4"/>
</dbReference>
<evidence type="ECO:0000256" key="10">
    <source>
        <dbReference type="SAM" id="MobiDB-lite"/>
    </source>
</evidence>
<evidence type="ECO:0000256" key="7">
    <source>
        <dbReference type="ARBA" id="ARBA00023136"/>
    </source>
</evidence>
<keyword evidence="8" id="KW-0325">Glycoprotein</keyword>
<dbReference type="InterPro" id="IPR002126">
    <property type="entry name" value="Cadherin-like_dom"/>
</dbReference>
<dbReference type="PROSITE" id="PS50268">
    <property type="entry name" value="CADHERIN_2"/>
    <property type="match status" value="1"/>
</dbReference>
<evidence type="ECO:0000256" key="5">
    <source>
        <dbReference type="ARBA" id="ARBA00022737"/>
    </source>
</evidence>
<dbReference type="PROSITE" id="PS50986">
    <property type="entry name" value="MANSC"/>
    <property type="match status" value="1"/>
</dbReference>
<reference evidence="14 15" key="1">
    <citation type="journal article" date="2018" name="Mol. Genet. Genomics">
        <title>The red deer Cervus elaphus genome CerEla1.0: sequencing, annotating, genes, and chromosomes.</title>
        <authorList>
            <person name="Bana N.A."/>
            <person name="Nyiri A."/>
            <person name="Nagy J."/>
            <person name="Frank K."/>
            <person name="Nagy T."/>
            <person name="Steger V."/>
            <person name="Schiller M."/>
            <person name="Lakatos P."/>
            <person name="Sugar L."/>
            <person name="Horn P."/>
            <person name="Barta E."/>
            <person name="Orosz L."/>
        </authorList>
    </citation>
    <scope>NUCLEOTIDE SEQUENCE [LARGE SCALE GENOMIC DNA]</scope>
    <source>
        <strain evidence="14">Hungarian</strain>
    </source>
</reference>
<dbReference type="EMBL" id="MKHE01000007">
    <property type="protein sequence ID" value="OWK13414.1"/>
    <property type="molecule type" value="Genomic_DNA"/>
</dbReference>
<comment type="caution">
    <text evidence="14">The sequence shown here is derived from an EMBL/GenBank/DDBJ whole genome shotgun (WGS) entry which is preliminary data.</text>
</comment>
<evidence type="ECO:0000256" key="4">
    <source>
        <dbReference type="ARBA" id="ARBA00022729"/>
    </source>
</evidence>
<dbReference type="InterPro" id="IPR013980">
    <property type="entry name" value="MANSC_dom"/>
</dbReference>
<dbReference type="PANTHER" id="PTHR46182">
    <property type="entry name" value="FI19480P1"/>
    <property type="match status" value="1"/>
</dbReference>
<protein>
    <recommendedName>
        <fullName evidence="16">KIAA0319</fullName>
    </recommendedName>
</protein>
<dbReference type="OrthoDB" id="536372at2759"/>
<feature type="chain" id="PRO_5012781266" description="KIAA0319" evidence="11">
    <location>
        <begin position="23"/>
        <end position="841"/>
    </location>
</feature>
<gene>
    <name evidence="14" type="ORF">Celaphus_00014555</name>
</gene>
<evidence type="ECO:0000256" key="6">
    <source>
        <dbReference type="ARBA" id="ARBA00022989"/>
    </source>
</evidence>
<accession>A0A212D5L4</accession>
<dbReference type="GO" id="GO:0031410">
    <property type="term" value="C:cytoplasmic vesicle"/>
    <property type="evidence" value="ECO:0007669"/>
    <property type="project" value="TreeGrafter"/>
</dbReference>
<feature type="compositionally biased region" description="Basic and acidic residues" evidence="10">
    <location>
        <begin position="223"/>
        <end position="234"/>
    </location>
</feature>
<dbReference type="InterPro" id="IPR011106">
    <property type="entry name" value="MANSC_N"/>
</dbReference>
<evidence type="ECO:0000256" key="2">
    <source>
        <dbReference type="ARBA" id="ARBA00022475"/>
    </source>
</evidence>
<comment type="subcellular location">
    <subcellularLocation>
        <location evidence="1">Cell membrane</location>
    </subcellularLocation>
</comment>
<dbReference type="FunFam" id="2.60.40.10:FF:000061">
    <property type="entry name" value="Dyslexia-associated protein KIAA0319 homolog"/>
    <property type="match status" value="1"/>
</dbReference>
<dbReference type="FunFam" id="2.60.40.10:FF:000319">
    <property type="entry name" value="Dyslexia-associated protein KIAA0319 homolog"/>
    <property type="match status" value="1"/>
</dbReference>
<sequence length="841" mass="90481">MAPPTGALTSLLLLVTFTEVTCLASLLVAGMFAGCAWTQCSEGRTYSNAIISPNLETSKIMPVPQTSPLGDCTSACCDLSSCDLAWWFEGRCYLVSCPHKESCEPKKMGSIRSYLTFVLRPAQRPAPLLDYGEVMLNRGAPSGIWGDSPEDIRKDLPFLGTDRGLDMSEYSDDYRELEQNLFQPLSKQEPRESAEFTDWGLLPGGEGGFNSSAGDSPTAPADKQPEDPGLHKLNESAWTPAPKPSPERLLLPLVTAPPPGEVEREASQLHRQAGNSSGKEVLMPSHDPPPASLEVSPATVEKSPVLTVTPWSREHSIPTLSTSTIPSEQPRSAPTAPRPETTYSYEWSLISHPEDYQGEIKQRHTQALNVSQLSVGCYAFKVAVSGENAFGEGFVNVTVKPAGRVNLPPTAIASPERQEISLPLTSALIDGSLFIYFSIFLESTDDTKIVSYHWEEVNGPFREEKTSADSPVLHLLTVTDSDGATNSTTATLIINSATDYPPVANAGPNQTITLPQNSITLNGNQSSDDHQIVLYEWSLVPGRESKEVAMQGVETPYLHLSAMEEGDYTFQLMVTDSSRQQSTAVVTVTVQPENNRPPVAVAGPDKELILPVESTTLDGSRSSDDHGIVFYHWERVRGPSAVEMENFDKAIATVSGLQVGTYHFRLTVKDQQGLSSTTTLTVAVKKGESGQRAENNSPPRAQAGGRHVLVLPNNSITLDGSRSTDDQGIDVIDGSDHSSALQLTNLVEGIYTFRLRVADGQGASDTDTATVEVRPGTRWASGPAFVGLACEPGLGGDLPLGLFAGGSGTPCGRPGPPCGFLYTWPSVPNRSSLGTLRENWA</sequence>
<dbReference type="Pfam" id="PF23597">
    <property type="entry name" value="KIAA0319_N"/>
    <property type="match status" value="1"/>
</dbReference>
<dbReference type="FunFam" id="2.60.40.10:FF:000257">
    <property type="entry name" value="Dyslexia-associated protein KIAA0319-like"/>
    <property type="match status" value="1"/>
</dbReference>
<keyword evidence="9" id="KW-0106">Calcium</keyword>
<dbReference type="InterPro" id="IPR035986">
    <property type="entry name" value="PKD_dom_sf"/>
</dbReference>
<feature type="domain" description="Cadherin" evidence="12">
    <location>
        <begin position="464"/>
        <end position="600"/>
    </location>
</feature>
<organism evidence="14 15">
    <name type="scientific">Cervus elaphus hippelaphus</name>
    <name type="common">European red deer</name>
    <dbReference type="NCBI Taxonomy" id="46360"/>
    <lineage>
        <taxon>Eukaryota</taxon>
        <taxon>Metazoa</taxon>
        <taxon>Chordata</taxon>
        <taxon>Craniata</taxon>
        <taxon>Vertebrata</taxon>
        <taxon>Euteleostomi</taxon>
        <taxon>Mammalia</taxon>
        <taxon>Eutheria</taxon>
        <taxon>Laurasiatheria</taxon>
        <taxon>Artiodactyla</taxon>
        <taxon>Ruminantia</taxon>
        <taxon>Pecora</taxon>
        <taxon>Cervidae</taxon>
        <taxon>Cervinae</taxon>
        <taxon>Cervus</taxon>
    </lineage>
</organism>
<dbReference type="PANTHER" id="PTHR46182:SF1">
    <property type="entry name" value="DYSLEXIA-ASSOCIATED PROTEIN KIAA0319"/>
    <property type="match status" value="1"/>
</dbReference>
<keyword evidence="3" id="KW-0812">Transmembrane</keyword>
<dbReference type="SMART" id="SM00765">
    <property type="entry name" value="MANEC"/>
    <property type="match status" value="1"/>
</dbReference>
<evidence type="ECO:0000259" key="13">
    <source>
        <dbReference type="PROSITE" id="PS50986"/>
    </source>
</evidence>
<proteinExistence type="predicted"/>
<evidence type="ECO:0000256" key="9">
    <source>
        <dbReference type="PROSITE-ProRule" id="PRU00043"/>
    </source>
</evidence>
<dbReference type="CDD" id="cd00146">
    <property type="entry name" value="PKD"/>
    <property type="match status" value="3"/>
</dbReference>
<feature type="domain" description="MANSC" evidence="13">
    <location>
        <begin position="28"/>
        <end position="114"/>
    </location>
</feature>
<feature type="region of interest" description="Disordered" evidence="10">
    <location>
        <begin position="183"/>
        <end position="340"/>
    </location>
</feature>
<dbReference type="SMART" id="SM00089">
    <property type="entry name" value="PKD"/>
    <property type="match status" value="3"/>
</dbReference>
<feature type="compositionally biased region" description="Polar residues" evidence="10">
    <location>
        <begin position="269"/>
        <end position="278"/>
    </location>
</feature>
<dbReference type="Gene3D" id="2.60.40.10">
    <property type="entry name" value="Immunoglobulins"/>
    <property type="match status" value="5"/>
</dbReference>
<keyword evidence="15" id="KW-1185">Reference proteome</keyword>
<keyword evidence="6" id="KW-1133">Transmembrane helix</keyword>
<keyword evidence="7" id="KW-0472">Membrane</keyword>
<evidence type="ECO:0000256" key="8">
    <source>
        <dbReference type="ARBA" id="ARBA00023180"/>
    </source>
</evidence>
<evidence type="ECO:0000259" key="12">
    <source>
        <dbReference type="PROSITE" id="PS50268"/>
    </source>
</evidence>
<evidence type="ECO:0000313" key="15">
    <source>
        <dbReference type="Proteomes" id="UP000242450"/>
    </source>
</evidence>
<evidence type="ECO:0000313" key="14">
    <source>
        <dbReference type="EMBL" id="OWK13414.1"/>
    </source>
</evidence>
<dbReference type="InterPro" id="IPR029865">
    <property type="entry name" value="KIAA0319-like"/>
</dbReference>
<dbReference type="InterPro" id="IPR022409">
    <property type="entry name" value="PKD/Chitinase_dom"/>
</dbReference>
<feature type="compositionally biased region" description="Low complexity" evidence="10">
    <location>
        <begin position="317"/>
        <end position="327"/>
    </location>
</feature>